<proteinExistence type="predicted"/>
<reference evidence="3" key="1">
    <citation type="submission" date="2022-11" db="UniProtKB">
        <authorList>
            <consortium name="WormBaseParasite"/>
        </authorList>
    </citation>
    <scope>IDENTIFICATION</scope>
</reference>
<dbReference type="WBParaSite" id="nRc.2.0.1.t29065-RA">
    <property type="protein sequence ID" value="nRc.2.0.1.t29065-RA"/>
    <property type="gene ID" value="nRc.2.0.1.g29065"/>
</dbReference>
<feature type="region of interest" description="Disordered" evidence="1">
    <location>
        <begin position="88"/>
        <end position="108"/>
    </location>
</feature>
<sequence length="145" mass="16108">MACGGGLDAALVARLLISVGNYSAGESFHSRSNVTELAVREDNCEFAVVDKLSEGQRKKTDKTPERNLPAIWSDEQRVELKRSWRPAATARRLPRPKEVPAAYATSEKNARRCKKRQQGAVALRRRTAVRLSGETGVVCLREMLD</sequence>
<dbReference type="AlphaFoldDB" id="A0A915JRY5"/>
<keyword evidence="2" id="KW-1185">Reference proteome</keyword>
<accession>A0A915JRY5</accession>
<evidence type="ECO:0000313" key="3">
    <source>
        <dbReference type="WBParaSite" id="nRc.2.0.1.t29065-RA"/>
    </source>
</evidence>
<name>A0A915JRY5_ROMCU</name>
<organism evidence="2 3">
    <name type="scientific">Romanomermis culicivorax</name>
    <name type="common">Nematode worm</name>
    <dbReference type="NCBI Taxonomy" id="13658"/>
    <lineage>
        <taxon>Eukaryota</taxon>
        <taxon>Metazoa</taxon>
        <taxon>Ecdysozoa</taxon>
        <taxon>Nematoda</taxon>
        <taxon>Enoplea</taxon>
        <taxon>Dorylaimia</taxon>
        <taxon>Mermithida</taxon>
        <taxon>Mermithoidea</taxon>
        <taxon>Mermithidae</taxon>
        <taxon>Romanomermis</taxon>
    </lineage>
</organism>
<protein>
    <submittedName>
        <fullName evidence="3">Uncharacterized protein</fullName>
    </submittedName>
</protein>
<dbReference type="Proteomes" id="UP000887565">
    <property type="component" value="Unplaced"/>
</dbReference>
<evidence type="ECO:0000256" key="1">
    <source>
        <dbReference type="SAM" id="MobiDB-lite"/>
    </source>
</evidence>
<evidence type="ECO:0000313" key="2">
    <source>
        <dbReference type="Proteomes" id="UP000887565"/>
    </source>
</evidence>